<protein>
    <recommendedName>
        <fullName evidence="4">FLYWCH-type domain-containing protein</fullName>
    </recommendedName>
</protein>
<name>A0A818K0U8_9BILA</name>
<keyword evidence="3" id="KW-0862">Zinc</keyword>
<dbReference type="GO" id="GO:0008270">
    <property type="term" value="F:zinc ion binding"/>
    <property type="evidence" value="ECO:0007669"/>
    <property type="project" value="UniProtKB-KW"/>
</dbReference>
<reference evidence="6" key="1">
    <citation type="submission" date="2021-02" db="EMBL/GenBank/DDBJ databases">
        <authorList>
            <person name="Nowell W R."/>
        </authorList>
    </citation>
    <scope>NUCLEOTIDE SEQUENCE</scope>
</reference>
<dbReference type="Proteomes" id="UP000663874">
    <property type="component" value="Unassembled WGS sequence"/>
</dbReference>
<dbReference type="Gene3D" id="2.20.25.240">
    <property type="match status" value="1"/>
</dbReference>
<evidence type="ECO:0000313" key="6">
    <source>
        <dbReference type="EMBL" id="CAF3551881.1"/>
    </source>
</evidence>
<dbReference type="AlphaFoldDB" id="A0A818K0U8"/>
<evidence type="ECO:0000256" key="1">
    <source>
        <dbReference type="ARBA" id="ARBA00022723"/>
    </source>
</evidence>
<keyword evidence="1" id="KW-0479">Metal-binding</keyword>
<evidence type="ECO:0000256" key="3">
    <source>
        <dbReference type="ARBA" id="ARBA00022833"/>
    </source>
</evidence>
<dbReference type="Proteomes" id="UP000663823">
    <property type="component" value="Unassembled WGS sequence"/>
</dbReference>
<dbReference type="Pfam" id="PF04500">
    <property type="entry name" value="FLYWCH"/>
    <property type="match status" value="1"/>
</dbReference>
<dbReference type="InterPro" id="IPR007588">
    <property type="entry name" value="Znf_FLYWCH"/>
</dbReference>
<dbReference type="Proteomes" id="UP000663882">
    <property type="component" value="Unassembled WGS sequence"/>
</dbReference>
<evidence type="ECO:0000313" key="8">
    <source>
        <dbReference type="Proteomes" id="UP000663823"/>
    </source>
</evidence>
<gene>
    <name evidence="7" type="ORF">FNK824_LOCUS20030</name>
    <name evidence="6" type="ORF">OTI717_LOCUS4345</name>
    <name evidence="5" type="ORF">RFH988_LOCUS17805</name>
</gene>
<evidence type="ECO:0000259" key="4">
    <source>
        <dbReference type="Pfam" id="PF04500"/>
    </source>
</evidence>
<feature type="domain" description="FLYWCH-type" evidence="4">
    <location>
        <begin position="21"/>
        <end position="78"/>
    </location>
</feature>
<dbReference type="EMBL" id="CAJNOO010000969">
    <property type="protein sequence ID" value="CAF1071588.1"/>
    <property type="molecule type" value="Genomic_DNA"/>
</dbReference>
<dbReference type="OrthoDB" id="167578at2759"/>
<evidence type="ECO:0000313" key="5">
    <source>
        <dbReference type="EMBL" id="CAF1071588.1"/>
    </source>
</evidence>
<proteinExistence type="predicted"/>
<dbReference type="EMBL" id="CAJOBE010003605">
    <property type="protein sequence ID" value="CAF3890517.1"/>
    <property type="molecule type" value="Genomic_DNA"/>
</dbReference>
<evidence type="ECO:0000256" key="2">
    <source>
        <dbReference type="ARBA" id="ARBA00022771"/>
    </source>
</evidence>
<organism evidence="6 8">
    <name type="scientific">Rotaria sordida</name>
    <dbReference type="NCBI Taxonomy" id="392033"/>
    <lineage>
        <taxon>Eukaryota</taxon>
        <taxon>Metazoa</taxon>
        <taxon>Spiralia</taxon>
        <taxon>Gnathifera</taxon>
        <taxon>Rotifera</taxon>
        <taxon>Eurotatoria</taxon>
        <taxon>Bdelloidea</taxon>
        <taxon>Philodinida</taxon>
        <taxon>Philodinidae</taxon>
        <taxon>Rotaria</taxon>
    </lineage>
</organism>
<accession>A0A818K0U8</accession>
<sequence length="267" mass="30841">MTTTAPFSSNENEPLSSSVSFIQSQKGKPMLVLNNYIFKLNKTTISTKYWICTFDECLVKVHTNTNDKLIKMVGKHCHLQESEKIDKRAFREKVKQRVVDETTPIPRIYDEECAKTTLSTAAIAVLPSEREISKQISYRYIRFNRFFLSKDSAFNKARRAITPTIPTTQLFDISDPFSNALRNDNFIVLDKMITRRQRIILFGTVEQLKMLFSSDIVLMDGTFSSCPVMFDEVYTLHSIKFEQRYKRSNNDNYGSKSDSISNRLSVC</sequence>
<keyword evidence="2" id="KW-0863">Zinc-finger</keyword>
<evidence type="ECO:0000313" key="7">
    <source>
        <dbReference type="EMBL" id="CAF3890517.1"/>
    </source>
</evidence>
<comment type="caution">
    <text evidence="6">The sequence shown here is derived from an EMBL/GenBank/DDBJ whole genome shotgun (WGS) entry which is preliminary data.</text>
</comment>
<dbReference type="EMBL" id="CAJOAX010000258">
    <property type="protein sequence ID" value="CAF3551881.1"/>
    <property type="molecule type" value="Genomic_DNA"/>
</dbReference>